<name>A0A0M9GGG3_9PSED</name>
<dbReference type="Pfam" id="PF26078">
    <property type="entry name" value="Baseplate_J_M"/>
    <property type="match status" value="1"/>
</dbReference>
<dbReference type="PATRIC" id="fig|50340.43.peg.6047"/>
<sequence length="356" mass="36918">MAFSAPSLDDILAAILRDIRDLDSEADIGTDSDNYVRSAAVSAAIEGLYQKIAWVYRQIFPDTADEEELVHAAAIRGVPRKQPVAATGTVLLSGVAGVELLQGAALTHVATGEQFTALAGAVIGSSGSVSVVVRAATVGIALNKLTGALVLTSPPLGMDSNAVFVGDTTGGEDQEKAESLLARLLDVMQSPPAGGTVYDFKRWAKSVDGVADALVIPGRRGAGTVDVIITASTGNPSAEVIARCLDYVLSQCSVIADVWVYAPTERVVDAAALVELEDGYTLAEVQAAADVAYSALLGAIQPRVTLKRSQIEAMINNLAGVVDRSVTAPAGNVKASDDPDLIGWIRPGRIILGLLE</sequence>
<proteinExistence type="inferred from homology"/>
<gene>
    <name evidence="4" type="ORF">PF66_02659</name>
</gene>
<evidence type="ECO:0000259" key="2">
    <source>
        <dbReference type="Pfam" id="PF26078"/>
    </source>
</evidence>
<comment type="caution">
    <text evidence="4">The sequence shown here is derived from an EMBL/GenBank/DDBJ whole genome shotgun (WGS) entry which is preliminary data.</text>
</comment>
<feature type="domain" description="Baseplate J-like C-terminal" evidence="3">
    <location>
        <begin position="273"/>
        <end position="337"/>
    </location>
</feature>
<dbReference type="InterPro" id="IPR052399">
    <property type="entry name" value="Phage_Baseplate_Assmbl_Protein"/>
</dbReference>
<comment type="similarity">
    <text evidence="1">Belongs to the Mu gp47/PBSX XkdT family.</text>
</comment>
<dbReference type="PANTHER" id="PTHR37829:SF3">
    <property type="entry name" value="PROTEIN JAYE-RELATED"/>
    <property type="match status" value="1"/>
</dbReference>
<protein>
    <submittedName>
        <fullName evidence="4">Putative phage Mu protein gp47-like protein</fullName>
    </submittedName>
</protein>
<dbReference type="STRING" id="50340.PF66_02659"/>
<dbReference type="OrthoDB" id="7565172at2"/>
<feature type="domain" description="Baseplate J-like central" evidence="2">
    <location>
        <begin position="192"/>
        <end position="261"/>
    </location>
</feature>
<dbReference type="AlphaFoldDB" id="A0A0M9GGG3"/>
<dbReference type="RefSeq" id="WP_054062909.1">
    <property type="nucleotide sequence ID" value="NZ_JSYZ01000009.1"/>
</dbReference>
<evidence type="ECO:0000313" key="4">
    <source>
        <dbReference type="EMBL" id="KPA90598.1"/>
    </source>
</evidence>
<keyword evidence="5" id="KW-1185">Reference proteome</keyword>
<evidence type="ECO:0000313" key="5">
    <source>
        <dbReference type="Proteomes" id="UP000037931"/>
    </source>
</evidence>
<dbReference type="EMBL" id="JSYZ01000009">
    <property type="protein sequence ID" value="KPA90598.1"/>
    <property type="molecule type" value="Genomic_DNA"/>
</dbReference>
<dbReference type="Pfam" id="PF26079">
    <property type="entry name" value="Baseplate_J_C"/>
    <property type="match status" value="1"/>
</dbReference>
<organism evidence="4 5">
    <name type="scientific">Pseudomonas asplenii</name>
    <dbReference type="NCBI Taxonomy" id="53407"/>
    <lineage>
        <taxon>Bacteria</taxon>
        <taxon>Pseudomonadati</taxon>
        <taxon>Pseudomonadota</taxon>
        <taxon>Gammaproteobacteria</taxon>
        <taxon>Pseudomonadales</taxon>
        <taxon>Pseudomonadaceae</taxon>
        <taxon>Pseudomonas</taxon>
    </lineage>
</organism>
<dbReference type="InterPro" id="IPR058530">
    <property type="entry name" value="Baseplate_J-like_C"/>
</dbReference>
<dbReference type="Proteomes" id="UP000037931">
    <property type="component" value="Unassembled WGS sequence"/>
</dbReference>
<evidence type="ECO:0000256" key="1">
    <source>
        <dbReference type="ARBA" id="ARBA00038087"/>
    </source>
</evidence>
<dbReference type="PANTHER" id="PTHR37829">
    <property type="entry name" value="PHAGE-LIKE ELEMENT PBSX PROTEIN XKDT"/>
    <property type="match status" value="1"/>
</dbReference>
<dbReference type="InterPro" id="IPR058531">
    <property type="entry name" value="Baseplate_J_M"/>
</dbReference>
<evidence type="ECO:0000259" key="3">
    <source>
        <dbReference type="Pfam" id="PF26079"/>
    </source>
</evidence>
<reference evidence="4 5" key="1">
    <citation type="journal article" date="2015" name="PLoS ONE">
        <title>Rice-Infecting Pseudomonas Genomes Are Highly Accessorized and Harbor Multiple Putative Virulence Mechanisms to Cause Sheath Brown Rot.</title>
        <authorList>
            <person name="Quibod I.L."/>
            <person name="Grande G."/>
            <person name="Oreiro E.G."/>
            <person name="Borja F.N."/>
            <person name="Dossa G.S."/>
            <person name="Mauleon R."/>
            <person name="Cruz C.V."/>
            <person name="Oliva R."/>
        </authorList>
    </citation>
    <scope>NUCLEOTIDE SEQUENCE [LARGE SCALE GENOMIC DNA]</scope>
    <source>
        <strain evidence="4 5">IRRI 6609</strain>
    </source>
</reference>
<accession>A0A0M9GGG3</accession>